<feature type="chain" id="PRO_5036051564" description="Fimbrial protein" evidence="1">
    <location>
        <begin position="18"/>
        <end position="152"/>
    </location>
</feature>
<evidence type="ECO:0008006" key="6">
    <source>
        <dbReference type="Google" id="ProtNLM"/>
    </source>
</evidence>
<evidence type="ECO:0000313" key="3">
    <source>
        <dbReference type="EMBL" id="PVM63593.1"/>
    </source>
</evidence>
<evidence type="ECO:0000313" key="5">
    <source>
        <dbReference type="Proteomes" id="UP000245551"/>
    </source>
</evidence>
<organism evidence="2 5">
    <name type="scientific">Salmonella enterica subsp. enterica serovar Gaminara</name>
    <dbReference type="NCBI Taxonomy" id="913070"/>
    <lineage>
        <taxon>Bacteria</taxon>
        <taxon>Pseudomonadati</taxon>
        <taxon>Pseudomonadota</taxon>
        <taxon>Gammaproteobacteria</taxon>
        <taxon>Enterobacterales</taxon>
        <taxon>Enterobacteriaceae</taxon>
        <taxon>Salmonella</taxon>
    </lineage>
</organism>
<evidence type="ECO:0000313" key="2">
    <source>
        <dbReference type="EMBL" id="PVJ42244.1"/>
    </source>
</evidence>
<feature type="signal peptide" evidence="1">
    <location>
        <begin position="1"/>
        <end position="17"/>
    </location>
</feature>
<dbReference type="RefSeq" id="WP_023230440.1">
    <property type="nucleotide sequence ID" value="NZ_CP024166.1"/>
</dbReference>
<dbReference type="EMBL" id="QDLV01000033">
    <property type="protein sequence ID" value="PVJ42244.1"/>
    <property type="molecule type" value="Genomic_DNA"/>
</dbReference>
<dbReference type="Proteomes" id="UP000245068">
    <property type="component" value="Unassembled WGS sequence"/>
</dbReference>
<keyword evidence="1" id="KW-0732">Signal</keyword>
<protein>
    <recommendedName>
        <fullName evidence="6">Fimbrial protein</fullName>
    </recommendedName>
</protein>
<sequence length="152" mass="15862">MKTIAMLLACSIPLAHAGTAGDFKIPITVTEDPCLLTTPTVTNSDIKVSELKTGHKGEVELSFSGCTAGETVDIQATATSDNSSAIDVFLAKDTVDQGTSINNTVTLAGLNIEASGTTTSKLYYNIKAVDKTKPSALVGKSNVNIALTYTYQ</sequence>
<name>A0A2T8WV00_SALET</name>
<comment type="caution">
    <text evidence="2">The sequence shown here is derived from an EMBL/GenBank/DDBJ whole genome shotgun (WGS) entry which is preliminary data.</text>
</comment>
<dbReference type="EMBL" id="QDOO01000033">
    <property type="protein sequence ID" value="PVM63593.1"/>
    <property type="molecule type" value="Genomic_DNA"/>
</dbReference>
<evidence type="ECO:0000256" key="1">
    <source>
        <dbReference type="SAM" id="SignalP"/>
    </source>
</evidence>
<dbReference type="AlphaFoldDB" id="A0A2T8WV00"/>
<gene>
    <name evidence="3" type="ORF">C4784_23705</name>
    <name evidence="2" type="ORF">C4855_24345</name>
</gene>
<dbReference type="Proteomes" id="UP000245551">
    <property type="component" value="Unassembled WGS sequence"/>
</dbReference>
<proteinExistence type="predicted"/>
<reference evidence="4 5" key="1">
    <citation type="submission" date="2018-04" db="EMBL/GenBank/DDBJ databases">
        <title>Serotype diversity and antimicrobial resistance among Salmonella enterica isolated from patients at an equine referral hospital.</title>
        <authorList>
            <person name="Leon I.M."/>
            <person name="Lawhon S.D."/>
            <person name="Norman K.N."/>
            <person name="Threadgill D.S."/>
            <person name="Ohta N."/>
            <person name="Vinasco J."/>
            <person name="Scott H.M."/>
        </authorList>
    </citation>
    <scope>NUCLEOTIDE SEQUENCE [LARGE SCALE GENOMIC DNA]</scope>
    <source>
        <strain evidence="3 4">159</strain>
        <strain evidence="2 5">230</strain>
    </source>
</reference>
<evidence type="ECO:0000313" key="4">
    <source>
        <dbReference type="Proteomes" id="UP000245068"/>
    </source>
</evidence>
<accession>A0A2T8WV00</accession>